<accession>A0ABT3DGV3</accession>
<dbReference type="RefSeq" id="WP_264142869.1">
    <property type="nucleotide sequence ID" value="NZ_JAOYEY010000036.1"/>
</dbReference>
<protein>
    <recommendedName>
        <fullName evidence="3">DUF3168 domain-containing protein</fullName>
    </recommendedName>
</protein>
<gene>
    <name evidence="1" type="ORF">OIH86_11280</name>
</gene>
<evidence type="ECO:0000313" key="2">
    <source>
        <dbReference type="Proteomes" id="UP001526147"/>
    </source>
</evidence>
<dbReference type="Proteomes" id="UP001526147">
    <property type="component" value="Unassembled WGS sequence"/>
</dbReference>
<evidence type="ECO:0000313" key="1">
    <source>
        <dbReference type="EMBL" id="MCV9886241.1"/>
    </source>
</evidence>
<proteinExistence type="predicted"/>
<keyword evidence="2" id="KW-1185">Reference proteome</keyword>
<name>A0ABT3DGV3_9BACI</name>
<dbReference type="EMBL" id="JAOYEY010000036">
    <property type="protein sequence ID" value="MCV9886241.1"/>
    <property type="molecule type" value="Genomic_DNA"/>
</dbReference>
<organism evidence="1 2">
    <name type="scientific">Metabacillus halosaccharovorans</name>
    <dbReference type="NCBI Taxonomy" id="930124"/>
    <lineage>
        <taxon>Bacteria</taxon>
        <taxon>Bacillati</taxon>
        <taxon>Bacillota</taxon>
        <taxon>Bacilli</taxon>
        <taxon>Bacillales</taxon>
        <taxon>Bacillaceae</taxon>
        <taxon>Metabacillus</taxon>
    </lineage>
</organism>
<evidence type="ECO:0008006" key="3">
    <source>
        <dbReference type="Google" id="ProtNLM"/>
    </source>
</evidence>
<comment type="caution">
    <text evidence="1">The sequence shown here is derived from an EMBL/GenBank/DDBJ whole genome shotgun (WGS) entry which is preliminary data.</text>
</comment>
<reference evidence="1 2" key="1">
    <citation type="submission" date="2022-10" db="EMBL/GenBank/DDBJ databases">
        <title>Draft genome assembly of moderately radiation resistant bacterium Metabacillus halosaccharovorans.</title>
        <authorList>
            <person name="Pal S."/>
            <person name="Gopinathan A."/>
        </authorList>
    </citation>
    <scope>NUCLEOTIDE SEQUENCE [LARGE SCALE GENOMIC DNA]</scope>
    <source>
        <strain evidence="1 2">VITHBRA001</strain>
    </source>
</reference>
<sequence length="130" mass="15208">MNEKQKNYLKKQNKGIYDNLTAHFNLPIFQDDLAEDEYPNGYNYFLLIFGDFESTDSINQVSQEIYVVYVTEGNDLVDEHTLDILTLISSVPGISFDRSIKQRLQKKDTDEFLDQVTVIFKRKMSHECKV</sequence>